<dbReference type="GO" id="GO:0000724">
    <property type="term" value="P:double-strand break repair via homologous recombination"/>
    <property type="evidence" value="ECO:0007669"/>
    <property type="project" value="TreeGrafter"/>
</dbReference>
<dbReference type="Gene3D" id="3.70.10.10">
    <property type="match status" value="1"/>
</dbReference>
<evidence type="ECO:0000313" key="3">
    <source>
        <dbReference type="EMBL" id="CAD8501067.1"/>
    </source>
</evidence>
<dbReference type="Pfam" id="PF04005">
    <property type="entry name" value="Hus1"/>
    <property type="match status" value="1"/>
</dbReference>
<comment type="subcellular location">
    <subcellularLocation>
        <location evidence="1">Nucleus</location>
    </subcellularLocation>
</comment>
<dbReference type="GO" id="GO:0031573">
    <property type="term" value="P:mitotic intra-S DNA damage checkpoint signaling"/>
    <property type="evidence" value="ECO:0007669"/>
    <property type="project" value="TreeGrafter"/>
</dbReference>
<dbReference type="GO" id="GO:0000723">
    <property type="term" value="P:telomere maintenance"/>
    <property type="evidence" value="ECO:0007669"/>
    <property type="project" value="TreeGrafter"/>
</dbReference>
<keyword evidence="2" id="KW-0539">Nucleus</keyword>
<reference evidence="3" key="1">
    <citation type="submission" date="2021-01" db="EMBL/GenBank/DDBJ databases">
        <authorList>
            <person name="Corre E."/>
            <person name="Pelletier E."/>
            <person name="Niang G."/>
            <person name="Scheremetjew M."/>
            <person name="Finn R."/>
            <person name="Kale V."/>
            <person name="Holt S."/>
            <person name="Cochrane G."/>
            <person name="Meng A."/>
            <person name="Brown T."/>
            <person name="Cohen L."/>
        </authorList>
    </citation>
    <scope>NUCLEOTIDE SEQUENCE</scope>
    <source>
        <strain evidence="3">CCMP325</strain>
    </source>
</reference>
<dbReference type="AlphaFoldDB" id="A0A7S0F1I5"/>
<name>A0A7S0F1I5_9CRYP</name>
<evidence type="ECO:0008006" key="4">
    <source>
        <dbReference type="Google" id="ProtNLM"/>
    </source>
</evidence>
<accession>A0A7S0F1I5</accession>
<dbReference type="GO" id="GO:0035861">
    <property type="term" value="C:site of double-strand break"/>
    <property type="evidence" value="ECO:0007669"/>
    <property type="project" value="TreeGrafter"/>
</dbReference>
<dbReference type="GO" id="GO:0030896">
    <property type="term" value="C:checkpoint clamp complex"/>
    <property type="evidence" value="ECO:0007669"/>
    <property type="project" value="InterPro"/>
</dbReference>
<sequence>MRLRAELEGTKRLLEISRVLMKVSKSAIILLSPSSFRIAINDSSPTLMKCWVQLSPTGNEFALFRTYKVESKNANQIAFEIDLSSFERALRTAETSNLTTIKLAKRDDLACLSFESTSHVR</sequence>
<gene>
    <name evidence="3" type="ORF">HPHI1048_LOCUS19681</name>
</gene>
<protein>
    <recommendedName>
        <fullName evidence="4">Checkpoint protein</fullName>
    </recommendedName>
</protein>
<dbReference type="PANTHER" id="PTHR12900:SF0">
    <property type="entry name" value="CHECKPOINT PROTEIN"/>
    <property type="match status" value="1"/>
</dbReference>
<evidence type="ECO:0000256" key="2">
    <source>
        <dbReference type="ARBA" id="ARBA00023242"/>
    </source>
</evidence>
<dbReference type="PANTHER" id="PTHR12900">
    <property type="entry name" value="MITOTIC AND DNA DAMAGE CHECKPOINT PROTEIN HUS1"/>
    <property type="match status" value="1"/>
</dbReference>
<dbReference type="GO" id="GO:0006289">
    <property type="term" value="P:nucleotide-excision repair"/>
    <property type="evidence" value="ECO:0007669"/>
    <property type="project" value="TreeGrafter"/>
</dbReference>
<dbReference type="EMBL" id="HBEO01029062">
    <property type="protein sequence ID" value="CAD8501067.1"/>
    <property type="molecule type" value="Transcribed_RNA"/>
</dbReference>
<dbReference type="InterPro" id="IPR007150">
    <property type="entry name" value="HUS1/Mec3"/>
</dbReference>
<proteinExistence type="predicted"/>
<organism evidence="3">
    <name type="scientific">Hanusia phi</name>
    <dbReference type="NCBI Taxonomy" id="3032"/>
    <lineage>
        <taxon>Eukaryota</taxon>
        <taxon>Cryptophyceae</taxon>
        <taxon>Pyrenomonadales</taxon>
        <taxon>Geminigeraceae</taxon>
        <taxon>Hanusia</taxon>
    </lineage>
</organism>
<dbReference type="GO" id="GO:0033314">
    <property type="term" value="P:mitotic DNA replication checkpoint signaling"/>
    <property type="evidence" value="ECO:0007669"/>
    <property type="project" value="TreeGrafter"/>
</dbReference>
<dbReference type="GO" id="GO:0044778">
    <property type="term" value="P:meiotic DNA integrity checkpoint signaling"/>
    <property type="evidence" value="ECO:0007669"/>
    <property type="project" value="TreeGrafter"/>
</dbReference>
<evidence type="ECO:0000256" key="1">
    <source>
        <dbReference type="ARBA" id="ARBA00004123"/>
    </source>
</evidence>